<dbReference type="EMBL" id="QLII01000001">
    <property type="protein sequence ID" value="RAI77178.1"/>
    <property type="molecule type" value="Genomic_DNA"/>
</dbReference>
<gene>
    <name evidence="4" type="ORF">HMF3257_28710</name>
</gene>
<dbReference type="SUPFAM" id="SSF52172">
    <property type="entry name" value="CheY-like"/>
    <property type="match status" value="1"/>
</dbReference>
<protein>
    <submittedName>
        <fullName evidence="4">DNA-binding response regulator</fullName>
    </submittedName>
</protein>
<dbReference type="InterPro" id="IPR051271">
    <property type="entry name" value="2C-system_Tx_regulators"/>
</dbReference>
<dbReference type="Gene3D" id="3.40.50.2300">
    <property type="match status" value="1"/>
</dbReference>
<dbReference type="SMART" id="SM00448">
    <property type="entry name" value="REC"/>
    <property type="match status" value="1"/>
</dbReference>
<dbReference type="PANTHER" id="PTHR45526:SF1">
    <property type="entry name" value="TRANSCRIPTIONAL REGULATORY PROTEIN DCUR-RELATED"/>
    <property type="match status" value="1"/>
</dbReference>
<evidence type="ECO:0000256" key="1">
    <source>
        <dbReference type="PROSITE-ProRule" id="PRU00169"/>
    </source>
</evidence>
<evidence type="ECO:0000313" key="5">
    <source>
        <dbReference type="Proteomes" id="UP000249016"/>
    </source>
</evidence>
<dbReference type="PROSITE" id="PS50110">
    <property type="entry name" value="RESPONSE_REGULATORY"/>
    <property type="match status" value="1"/>
</dbReference>
<feature type="modified residue" description="4-aspartylphosphate" evidence="1">
    <location>
        <position position="56"/>
    </location>
</feature>
<dbReference type="InterPro" id="IPR011006">
    <property type="entry name" value="CheY-like_superfamily"/>
</dbReference>
<accession>A0A327NWE8</accession>
<evidence type="ECO:0000259" key="3">
    <source>
        <dbReference type="PROSITE" id="PS50930"/>
    </source>
</evidence>
<dbReference type="GO" id="GO:0000156">
    <property type="term" value="F:phosphorelay response regulator activity"/>
    <property type="evidence" value="ECO:0007669"/>
    <property type="project" value="TreeGrafter"/>
</dbReference>
<comment type="caution">
    <text evidence="4">The sequence shown here is derived from an EMBL/GenBank/DDBJ whole genome shotgun (WGS) entry which is preliminary data.</text>
</comment>
<keyword evidence="5" id="KW-1185">Reference proteome</keyword>
<dbReference type="Pfam" id="PF00072">
    <property type="entry name" value="Response_reg"/>
    <property type="match status" value="1"/>
</dbReference>
<evidence type="ECO:0000259" key="2">
    <source>
        <dbReference type="PROSITE" id="PS50110"/>
    </source>
</evidence>
<keyword evidence="4" id="KW-0238">DNA-binding</keyword>
<keyword evidence="1" id="KW-0597">Phosphoprotein</keyword>
<dbReference type="GO" id="GO:0003677">
    <property type="term" value="F:DNA binding"/>
    <property type="evidence" value="ECO:0007669"/>
    <property type="project" value="UniProtKB-KW"/>
</dbReference>
<dbReference type="RefSeq" id="WP_111347473.1">
    <property type="nucleotide sequence ID" value="NZ_QLII01000001.1"/>
</dbReference>
<dbReference type="InterPro" id="IPR001789">
    <property type="entry name" value="Sig_transdc_resp-reg_receiver"/>
</dbReference>
<dbReference type="OrthoDB" id="1646880at2"/>
<dbReference type="AlphaFoldDB" id="A0A327NWE8"/>
<organism evidence="4 5">
    <name type="scientific">Spirosoma telluris</name>
    <dbReference type="NCBI Taxonomy" id="2183553"/>
    <lineage>
        <taxon>Bacteria</taxon>
        <taxon>Pseudomonadati</taxon>
        <taxon>Bacteroidota</taxon>
        <taxon>Cytophagia</taxon>
        <taxon>Cytophagales</taxon>
        <taxon>Cytophagaceae</taxon>
        <taxon>Spirosoma</taxon>
    </lineage>
</organism>
<dbReference type="InterPro" id="IPR007492">
    <property type="entry name" value="LytTR_DNA-bd_dom"/>
</dbReference>
<feature type="domain" description="Response regulatory" evidence="2">
    <location>
        <begin position="5"/>
        <end position="116"/>
    </location>
</feature>
<name>A0A327NWE8_9BACT</name>
<reference evidence="4 5" key="1">
    <citation type="submission" date="2018-06" db="EMBL/GenBank/DDBJ databases">
        <title>Spirosoma sp. HMF3257 Genome sequencing and assembly.</title>
        <authorList>
            <person name="Kang H."/>
            <person name="Cha I."/>
            <person name="Kim H."/>
            <person name="Kang J."/>
            <person name="Joh K."/>
        </authorList>
    </citation>
    <scope>NUCLEOTIDE SEQUENCE [LARGE SCALE GENOMIC DNA]</scope>
    <source>
        <strain evidence="4 5">HMF3257</strain>
    </source>
</reference>
<dbReference type="Proteomes" id="UP000249016">
    <property type="component" value="Unassembled WGS sequence"/>
</dbReference>
<sequence>MDTFTCLIVDDEPIARGIIASFCAHIPVLRIVGQCENAFEAKAILAEMPVDLLFLDIDMPELDGLSFLRTLDKKPQVIFTTAYREFAVDAFDLAACDYLLKPIPLSRFMVAVDKAITTLGKAAGNRNNKPPTSYVTNSDEYLFVKSDGKLFRIVKSEFLFAEAISKQVKITSETGVLLVTIPLNGLEQKLTGAGLVRIHRSFLINASKIDFIEGNRVYIRGNPIPIGEYYKEAFMKQIGA</sequence>
<dbReference type="Pfam" id="PF04397">
    <property type="entry name" value="LytTR"/>
    <property type="match status" value="1"/>
</dbReference>
<feature type="domain" description="HTH LytTR-type" evidence="3">
    <location>
        <begin position="142"/>
        <end position="209"/>
    </location>
</feature>
<dbReference type="Gene3D" id="2.40.50.1020">
    <property type="entry name" value="LytTr DNA-binding domain"/>
    <property type="match status" value="1"/>
</dbReference>
<evidence type="ECO:0000313" key="4">
    <source>
        <dbReference type="EMBL" id="RAI77178.1"/>
    </source>
</evidence>
<proteinExistence type="predicted"/>
<dbReference type="PANTHER" id="PTHR45526">
    <property type="entry name" value="TRANSCRIPTIONAL REGULATORY PROTEIN DPIA"/>
    <property type="match status" value="1"/>
</dbReference>
<dbReference type="PROSITE" id="PS50930">
    <property type="entry name" value="HTH_LYTTR"/>
    <property type="match status" value="1"/>
</dbReference>
<dbReference type="SMART" id="SM00850">
    <property type="entry name" value="LytTR"/>
    <property type="match status" value="1"/>
</dbReference>